<sequence length="98" mass="10807">MLNFSASMRLYLNISRKLILHPISVLGLFLVLSSLSGCAEQKPIPRISPALLVPINKPPEPVTFQDYVIYHRAASKLLDMCNGRLESIGVENGNLSSK</sequence>
<reference evidence="1 2" key="1">
    <citation type="journal article" date="2016" name="Appl. Environ. Microbiol.">
        <title>Genomic and Transcriptional Mapping of PaMx41, Archetype of a New Lineage of Bacteriophages Infecting Pseudomonas aeruginosa.</title>
        <authorList>
            <person name="Cruz-Plancarte I."/>
            <person name="Cazares A."/>
            <person name="Guarneros G."/>
        </authorList>
    </citation>
    <scope>NUCLEOTIDE SEQUENCE [LARGE SCALE GENOMIC DNA]</scope>
</reference>
<organism evidence="1 2">
    <name type="scientific">Pseudomonas phage PaMx41</name>
    <dbReference type="NCBI Taxonomy" id="1815976"/>
    <lineage>
        <taxon>Viruses</taxon>
        <taxon>Duplodnaviria</taxon>
        <taxon>Heunggongvirae</taxon>
        <taxon>Uroviricota</taxon>
        <taxon>Caudoviricetes</taxon>
        <taxon>Fredfastierviridae</taxon>
        <taxon>Jamesmcgillvirus</taxon>
        <taxon>Jamesmcgillvirus PaMx41</taxon>
    </lineage>
</organism>
<protein>
    <submittedName>
        <fullName evidence="1">Putative espanin RZ1-like protein</fullName>
    </submittedName>
</protein>
<accession>A0A1C8HQA6</accession>
<dbReference type="Proteomes" id="UP000230640">
    <property type="component" value="Segment"/>
</dbReference>
<dbReference type="InterPro" id="IPR058979">
    <property type="entry name" value="LysC-like"/>
</dbReference>
<evidence type="ECO:0000313" key="2">
    <source>
        <dbReference type="Proteomes" id="UP000230640"/>
    </source>
</evidence>
<name>A0A1C8HQA6_BPPP4</name>
<gene>
    <name evidence="1" type="ORF">PaMx41_ORF18</name>
</gene>
<dbReference type="Pfam" id="PF23793">
    <property type="entry name" value="LysC"/>
    <property type="match status" value="1"/>
</dbReference>
<keyword evidence="2" id="KW-1185">Reference proteome</keyword>
<proteinExistence type="predicted"/>
<evidence type="ECO:0000313" key="1">
    <source>
        <dbReference type="EMBL" id="ANA48981.1"/>
    </source>
</evidence>
<dbReference type="EMBL" id="KU884563">
    <property type="protein sequence ID" value="ANA48981.1"/>
    <property type="molecule type" value="Genomic_DNA"/>
</dbReference>